<reference evidence="2 3" key="1">
    <citation type="submission" date="2018-10" db="EMBL/GenBank/DDBJ databases">
        <authorList>
            <person name="Chen W.-M."/>
        </authorList>
    </citation>
    <scope>NUCLEOTIDE SEQUENCE [LARGE SCALE GENOMIC DNA]</scope>
    <source>
        <strain evidence="2 3">H-5</strain>
    </source>
</reference>
<gene>
    <name evidence="2" type="ORF">ED236_06190</name>
</gene>
<name>A0A3N0V3V7_9PROT</name>
<dbReference type="Proteomes" id="UP000275137">
    <property type="component" value="Unassembled WGS sequence"/>
</dbReference>
<sequence>MSEFVDYLHEVFVRFGPVEARKMFGGYGLYHQGVMFALVVDEQLYLKTDAGSAGLFAAQHLAPFSYRRGDKTIKMSYHLAPEQIYDDAELAAVWARRAFAVALHSKRRNTAHKTGNTETTS</sequence>
<organism evidence="2 3">
    <name type="scientific">Pseudomethylobacillus aquaticus</name>
    <dbReference type="NCBI Taxonomy" id="2676064"/>
    <lineage>
        <taxon>Bacteria</taxon>
        <taxon>Pseudomonadati</taxon>
        <taxon>Pseudomonadota</taxon>
        <taxon>Betaproteobacteria</taxon>
        <taxon>Nitrosomonadales</taxon>
        <taxon>Methylophilaceae</taxon>
        <taxon>Pseudomethylobacillus</taxon>
    </lineage>
</organism>
<dbReference type="EMBL" id="RJVP01000002">
    <property type="protein sequence ID" value="ROH87254.1"/>
    <property type="molecule type" value="Genomic_DNA"/>
</dbReference>
<accession>A0A3N0V3V7</accession>
<protein>
    <submittedName>
        <fullName evidence="2">TfoX family protein</fullName>
    </submittedName>
</protein>
<evidence type="ECO:0000259" key="1">
    <source>
        <dbReference type="Pfam" id="PF04993"/>
    </source>
</evidence>
<dbReference type="Pfam" id="PF04993">
    <property type="entry name" value="TfoX_N"/>
    <property type="match status" value="1"/>
</dbReference>
<dbReference type="PANTHER" id="PTHR36121">
    <property type="entry name" value="PROTEIN SXY"/>
    <property type="match status" value="1"/>
</dbReference>
<feature type="domain" description="TfoX N-terminal" evidence="1">
    <location>
        <begin position="12"/>
        <end position="101"/>
    </location>
</feature>
<keyword evidence="3" id="KW-1185">Reference proteome</keyword>
<dbReference type="RefSeq" id="WP_123237056.1">
    <property type="nucleotide sequence ID" value="NZ_RJVP01000002.1"/>
</dbReference>
<evidence type="ECO:0000313" key="3">
    <source>
        <dbReference type="Proteomes" id="UP000275137"/>
    </source>
</evidence>
<proteinExistence type="predicted"/>
<dbReference type="SUPFAM" id="SSF159894">
    <property type="entry name" value="YgaC/TfoX-N like"/>
    <property type="match status" value="1"/>
</dbReference>
<dbReference type="AlphaFoldDB" id="A0A3N0V3V7"/>
<comment type="caution">
    <text evidence="2">The sequence shown here is derived from an EMBL/GenBank/DDBJ whole genome shotgun (WGS) entry which is preliminary data.</text>
</comment>
<dbReference type="Gene3D" id="3.30.1460.30">
    <property type="entry name" value="YgaC/TfoX-N like chaperone"/>
    <property type="match status" value="1"/>
</dbReference>
<evidence type="ECO:0000313" key="2">
    <source>
        <dbReference type="EMBL" id="ROH87254.1"/>
    </source>
</evidence>
<dbReference type="PANTHER" id="PTHR36121:SF1">
    <property type="entry name" value="PROTEIN SXY"/>
    <property type="match status" value="1"/>
</dbReference>
<dbReference type="InterPro" id="IPR007076">
    <property type="entry name" value="TfoX_N"/>
</dbReference>
<dbReference type="InterPro" id="IPR047525">
    <property type="entry name" value="TfoX-like"/>
</dbReference>